<organism evidence="1">
    <name type="scientific">Rhizophora mucronata</name>
    <name type="common">Asiatic mangrove</name>
    <dbReference type="NCBI Taxonomy" id="61149"/>
    <lineage>
        <taxon>Eukaryota</taxon>
        <taxon>Viridiplantae</taxon>
        <taxon>Streptophyta</taxon>
        <taxon>Embryophyta</taxon>
        <taxon>Tracheophyta</taxon>
        <taxon>Spermatophyta</taxon>
        <taxon>Magnoliopsida</taxon>
        <taxon>eudicotyledons</taxon>
        <taxon>Gunneridae</taxon>
        <taxon>Pentapetalae</taxon>
        <taxon>rosids</taxon>
        <taxon>fabids</taxon>
        <taxon>Malpighiales</taxon>
        <taxon>Rhizophoraceae</taxon>
        <taxon>Rhizophora</taxon>
    </lineage>
</organism>
<evidence type="ECO:0000313" key="1">
    <source>
        <dbReference type="EMBL" id="MBX74140.1"/>
    </source>
</evidence>
<dbReference type="EMBL" id="GGEC01093656">
    <property type="protein sequence ID" value="MBX74140.1"/>
    <property type="molecule type" value="Transcribed_RNA"/>
</dbReference>
<dbReference type="AlphaFoldDB" id="A0A2P2R4K1"/>
<accession>A0A2P2R4K1</accession>
<protein>
    <submittedName>
        <fullName evidence="1">Uncharacterized protein</fullName>
    </submittedName>
</protein>
<reference evidence="1" key="1">
    <citation type="submission" date="2018-02" db="EMBL/GenBank/DDBJ databases">
        <title>Rhizophora mucronata_Transcriptome.</title>
        <authorList>
            <person name="Meera S.P."/>
            <person name="Sreeshan A."/>
            <person name="Augustine A."/>
        </authorList>
    </citation>
    <scope>NUCLEOTIDE SEQUENCE</scope>
    <source>
        <tissue evidence="1">Leaf</tissue>
    </source>
</reference>
<sequence>MFQWYPKHSSPLMFKIYESTNETSF</sequence>
<proteinExistence type="predicted"/>
<name>A0A2P2R4K1_RHIMU</name>